<evidence type="ECO:0000313" key="2">
    <source>
        <dbReference type="EMBL" id="KAF6144183.1"/>
    </source>
</evidence>
<dbReference type="InterPro" id="IPR016135">
    <property type="entry name" value="UBQ-conjugating_enzyme/RWD"/>
</dbReference>
<dbReference type="Gene3D" id="3.10.110.10">
    <property type="entry name" value="Ubiquitin Conjugating Enzyme"/>
    <property type="match status" value="1"/>
</dbReference>
<dbReference type="SUPFAM" id="SSF54495">
    <property type="entry name" value="UBC-like"/>
    <property type="match status" value="1"/>
</dbReference>
<evidence type="ECO:0000313" key="3">
    <source>
        <dbReference type="Proteomes" id="UP000541444"/>
    </source>
</evidence>
<evidence type="ECO:0000259" key="1">
    <source>
        <dbReference type="Pfam" id="PF00179"/>
    </source>
</evidence>
<feature type="domain" description="UBC core" evidence="1">
    <location>
        <begin position="82"/>
        <end position="118"/>
    </location>
</feature>
<dbReference type="EMBL" id="JACGCM010002137">
    <property type="protein sequence ID" value="KAF6144183.1"/>
    <property type="molecule type" value="Genomic_DNA"/>
</dbReference>
<keyword evidence="3" id="KW-1185">Reference proteome</keyword>
<sequence>MYSIDWLSLLFVQYARLRTREREFTNPIHHLLEDIKAISENDRKRLTKEVFGDIITSTQALSKIFLNRLQKELLEWQMNPPFGWIIEVYGASGTLYSNETYQLQVDFPEHYPMEAPKVFGSLDYFTLCLGPLSMEFKLKPFISFTVIFNPFSPTQEIRFIELLITSNPLKTGSMVTISLSLTNTYTYFHLYSALIYLFMSFDMDLPWNGLMGVVGFTDPNEKLEISYLFDGFGATAEENGVSITFALSNSEVE</sequence>
<reference evidence="2 3" key="1">
    <citation type="journal article" date="2020" name="IScience">
        <title>Genome Sequencing of the Endangered Kingdonia uniflora (Circaeasteraceae, Ranunculales) Reveals Potential Mechanisms of Evolutionary Specialization.</title>
        <authorList>
            <person name="Sun Y."/>
            <person name="Deng T."/>
            <person name="Zhang A."/>
            <person name="Moore M.J."/>
            <person name="Landis J.B."/>
            <person name="Lin N."/>
            <person name="Zhang H."/>
            <person name="Zhang X."/>
            <person name="Huang J."/>
            <person name="Zhang X."/>
            <person name="Sun H."/>
            <person name="Wang H."/>
        </authorList>
    </citation>
    <scope>NUCLEOTIDE SEQUENCE [LARGE SCALE GENOMIC DNA]</scope>
    <source>
        <strain evidence="2">TB1705</strain>
        <tissue evidence="2">Leaf</tissue>
    </source>
</reference>
<dbReference type="Proteomes" id="UP000541444">
    <property type="component" value="Unassembled WGS sequence"/>
</dbReference>
<accession>A0A7J7LNH8</accession>
<proteinExistence type="predicted"/>
<dbReference type="OrthoDB" id="406833at2759"/>
<comment type="caution">
    <text evidence="2">The sequence shown here is derived from an EMBL/GenBank/DDBJ whole genome shotgun (WGS) entry which is preliminary data.</text>
</comment>
<protein>
    <recommendedName>
        <fullName evidence="1">UBC core domain-containing protein</fullName>
    </recommendedName>
</protein>
<dbReference type="InterPro" id="IPR000608">
    <property type="entry name" value="UBC"/>
</dbReference>
<organism evidence="2 3">
    <name type="scientific">Kingdonia uniflora</name>
    <dbReference type="NCBI Taxonomy" id="39325"/>
    <lineage>
        <taxon>Eukaryota</taxon>
        <taxon>Viridiplantae</taxon>
        <taxon>Streptophyta</taxon>
        <taxon>Embryophyta</taxon>
        <taxon>Tracheophyta</taxon>
        <taxon>Spermatophyta</taxon>
        <taxon>Magnoliopsida</taxon>
        <taxon>Ranunculales</taxon>
        <taxon>Circaeasteraceae</taxon>
        <taxon>Kingdonia</taxon>
    </lineage>
</organism>
<gene>
    <name evidence="2" type="ORF">GIB67_004856</name>
</gene>
<dbReference type="Pfam" id="PF00179">
    <property type="entry name" value="UQ_con"/>
    <property type="match status" value="1"/>
</dbReference>
<dbReference type="AlphaFoldDB" id="A0A7J7LNH8"/>
<name>A0A7J7LNH8_9MAGN</name>